<evidence type="ECO:0000313" key="2">
    <source>
        <dbReference type="Proteomes" id="UP000661507"/>
    </source>
</evidence>
<organism evidence="1 2">
    <name type="scientific">Neoroseomonas lacus</name>
    <dbReference type="NCBI Taxonomy" id="287609"/>
    <lineage>
        <taxon>Bacteria</taxon>
        <taxon>Pseudomonadati</taxon>
        <taxon>Pseudomonadota</taxon>
        <taxon>Alphaproteobacteria</taxon>
        <taxon>Acetobacterales</taxon>
        <taxon>Acetobacteraceae</taxon>
        <taxon>Neoroseomonas</taxon>
    </lineage>
</organism>
<proteinExistence type="predicted"/>
<evidence type="ECO:0000313" key="1">
    <source>
        <dbReference type="EMBL" id="GGJ45569.1"/>
    </source>
</evidence>
<dbReference type="EMBL" id="BMKW01000071">
    <property type="protein sequence ID" value="GGJ45569.1"/>
    <property type="molecule type" value="Genomic_DNA"/>
</dbReference>
<sequence>MGSKDPASLAVDPDIVAAHLAGRTPGRPTADVHLSDDGKRLTLAGKHVFVFRGPAQIEVVKRLVASHKRGEPIRATDMTDLGSPQRVFGKTHWPRLSAFLKSGPGGWRFDV</sequence>
<comment type="caution">
    <text evidence="1">The sequence shown here is derived from an EMBL/GenBank/DDBJ whole genome shotgun (WGS) entry which is preliminary data.</text>
</comment>
<accession>A0A917P082</accession>
<protein>
    <submittedName>
        <fullName evidence="1">Uncharacterized protein</fullName>
    </submittedName>
</protein>
<reference evidence="1" key="2">
    <citation type="submission" date="2020-09" db="EMBL/GenBank/DDBJ databases">
        <authorList>
            <person name="Sun Q."/>
            <person name="Zhou Y."/>
        </authorList>
    </citation>
    <scope>NUCLEOTIDE SEQUENCE</scope>
    <source>
        <strain evidence="1">CGMCC 1.3617</strain>
    </source>
</reference>
<name>A0A917P082_9PROT</name>
<dbReference type="AlphaFoldDB" id="A0A917P082"/>
<reference evidence="1" key="1">
    <citation type="journal article" date="2014" name="Int. J. Syst. Evol. Microbiol.">
        <title>Complete genome sequence of Corynebacterium casei LMG S-19264T (=DSM 44701T), isolated from a smear-ripened cheese.</title>
        <authorList>
            <consortium name="US DOE Joint Genome Institute (JGI-PGF)"/>
            <person name="Walter F."/>
            <person name="Albersmeier A."/>
            <person name="Kalinowski J."/>
            <person name="Ruckert C."/>
        </authorList>
    </citation>
    <scope>NUCLEOTIDE SEQUENCE</scope>
    <source>
        <strain evidence="1">CGMCC 1.3617</strain>
    </source>
</reference>
<keyword evidence="2" id="KW-1185">Reference proteome</keyword>
<dbReference type="Proteomes" id="UP000661507">
    <property type="component" value="Unassembled WGS sequence"/>
</dbReference>
<gene>
    <name evidence="1" type="ORF">GCM10011320_61200</name>
</gene>